<proteinExistence type="predicted"/>
<evidence type="ECO:0000313" key="1">
    <source>
        <dbReference type="EMBL" id="KEH37747.1"/>
    </source>
</evidence>
<evidence type="ECO:0000313" key="3">
    <source>
        <dbReference type="Proteomes" id="UP000002051"/>
    </source>
</evidence>
<name>A0A072V7E8_MEDTR</name>
<evidence type="ECO:0000313" key="2">
    <source>
        <dbReference type="EnsemblPlants" id="KEH37747"/>
    </source>
</evidence>
<keyword evidence="3" id="KW-1185">Reference proteome</keyword>
<dbReference type="AlphaFoldDB" id="A0A072V7E8"/>
<dbReference type="Proteomes" id="UP000002051">
    <property type="component" value="Chromosome 2"/>
</dbReference>
<dbReference type="EMBL" id="CM001218">
    <property type="protein sequence ID" value="KEH37747.1"/>
    <property type="molecule type" value="Genomic_DNA"/>
</dbReference>
<organism evidence="1 3">
    <name type="scientific">Medicago truncatula</name>
    <name type="common">Barrel medic</name>
    <name type="synonym">Medicago tribuloides</name>
    <dbReference type="NCBI Taxonomy" id="3880"/>
    <lineage>
        <taxon>Eukaryota</taxon>
        <taxon>Viridiplantae</taxon>
        <taxon>Streptophyta</taxon>
        <taxon>Embryophyta</taxon>
        <taxon>Tracheophyta</taxon>
        <taxon>Spermatophyta</taxon>
        <taxon>Magnoliopsida</taxon>
        <taxon>eudicotyledons</taxon>
        <taxon>Gunneridae</taxon>
        <taxon>Pentapetalae</taxon>
        <taxon>rosids</taxon>
        <taxon>fabids</taxon>
        <taxon>Fabales</taxon>
        <taxon>Fabaceae</taxon>
        <taxon>Papilionoideae</taxon>
        <taxon>50 kb inversion clade</taxon>
        <taxon>NPAAA clade</taxon>
        <taxon>Hologalegina</taxon>
        <taxon>IRL clade</taxon>
        <taxon>Trifolieae</taxon>
        <taxon>Medicago</taxon>
    </lineage>
</organism>
<reference evidence="1 3" key="1">
    <citation type="journal article" date="2011" name="Nature">
        <title>The Medicago genome provides insight into the evolution of rhizobial symbioses.</title>
        <authorList>
            <person name="Young N.D."/>
            <person name="Debelle F."/>
            <person name="Oldroyd G.E."/>
            <person name="Geurts R."/>
            <person name="Cannon S.B."/>
            <person name="Udvardi M.K."/>
            <person name="Benedito V.A."/>
            <person name="Mayer K.F."/>
            <person name="Gouzy J."/>
            <person name="Schoof H."/>
            <person name="Van de Peer Y."/>
            <person name="Proost S."/>
            <person name="Cook D.R."/>
            <person name="Meyers B.C."/>
            <person name="Spannagl M."/>
            <person name="Cheung F."/>
            <person name="De Mita S."/>
            <person name="Krishnakumar V."/>
            <person name="Gundlach H."/>
            <person name="Zhou S."/>
            <person name="Mudge J."/>
            <person name="Bharti A.K."/>
            <person name="Murray J.D."/>
            <person name="Naoumkina M.A."/>
            <person name="Rosen B."/>
            <person name="Silverstein K.A."/>
            <person name="Tang H."/>
            <person name="Rombauts S."/>
            <person name="Zhao P.X."/>
            <person name="Zhou P."/>
            <person name="Barbe V."/>
            <person name="Bardou P."/>
            <person name="Bechner M."/>
            <person name="Bellec A."/>
            <person name="Berger A."/>
            <person name="Berges H."/>
            <person name="Bidwell S."/>
            <person name="Bisseling T."/>
            <person name="Choisne N."/>
            <person name="Couloux A."/>
            <person name="Denny R."/>
            <person name="Deshpande S."/>
            <person name="Dai X."/>
            <person name="Doyle J.J."/>
            <person name="Dudez A.M."/>
            <person name="Farmer A.D."/>
            <person name="Fouteau S."/>
            <person name="Franken C."/>
            <person name="Gibelin C."/>
            <person name="Gish J."/>
            <person name="Goldstein S."/>
            <person name="Gonzalez A.J."/>
            <person name="Green P.J."/>
            <person name="Hallab A."/>
            <person name="Hartog M."/>
            <person name="Hua A."/>
            <person name="Humphray S.J."/>
            <person name="Jeong D.H."/>
            <person name="Jing Y."/>
            <person name="Jocker A."/>
            <person name="Kenton S.M."/>
            <person name="Kim D.J."/>
            <person name="Klee K."/>
            <person name="Lai H."/>
            <person name="Lang C."/>
            <person name="Lin S."/>
            <person name="Macmil S.L."/>
            <person name="Magdelenat G."/>
            <person name="Matthews L."/>
            <person name="McCorrison J."/>
            <person name="Monaghan E.L."/>
            <person name="Mun J.H."/>
            <person name="Najar F.Z."/>
            <person name="Nicholson C."/>
            <person name="Noirot C."/>
            <person name="O'Bleness M."/>
            <person name="Paule C.R."/>
            <person name="Poulain J."/>
            <person name="Prion F."/>
            <person name="Qin B."/>
            <person name="Qu C."/>
            <person name="Retzel E.F."/>
            <person name="Riddle C."/>
            <person name="Sallet E."/>
            <person name="Samain S."/>
            <person name="Samson N."/>
            <person name="Sanders I."/>
            <person name="Saurat O."/>
            <person name="Scarpelli C."/>
            <person name="Schiex T."/>
            <person name="Segurens B."/>
            <person name="Severin A.J."/>
            <person name="Sherrier D.J."/>
            <person name="Shi R."/>
            <person name="Sims S."/>
            <person name="Singer S.R."/>
            <person name="Sinharoy S."/>
            <person name="Sterck L."/>
            <person name="Viollet A."/>
            <person name="Wang B.B."/>
            <person name="Wang K."/>
            <person name="Wang M."/>
            <person name="Wang X."/>
            <person name="Warfsmann J."/>
            <person name="Weissenbach J."/>
            <person name="White D.D."/>
            <person name="White J.D."/>
            <person name="Wiley G.B."/>
            <person name="Wincker P."/>
            <person name="Xing Y."/>
            <person name="Yang L."/>
            <person name="Yao Z."/>
            <person name="Ying F."/>
            <person name="Zhai J."/>
            <person name="Zhou L."/>
            <person name="Zuber A."/>
            <person name="Denarie J."/>
            <person name="Dixon R.A."/>
            <person name="May G.D."/>
            <person name="Schwartz D.C."/>
            <person name="Rogers J."/>
            <person name="Quetier F."/>
            <person name="Town C.D."/>
            <person name="Roe B.A."/>
        </authorList>
    </citation>
    <scope>NUCLEOTIDE SEQUENCE [LARGE SCALE GENOMIC DNA]</scope>
    <source>
        <strain evidence="1">A17</strain>
        <strain evidence="2 3">cv. Jemalong A17</strain>
    </source>
</reference>
<reference evidence="2" key="3">
    <citation type="submission" date="2015-04" db="UniProtKB">
        <authorList>
            <consortium name="EnsemblPlants"/>
        </authorList>
    </citation>
    <scope>IDENTIFICATION</scope>
    <source>
        <strain evidence="2">cv. Jemalong A17</strain>
    </source>
</reference>
<protein>
    <submittedName>
        <fullName evidence="1 2">Uncharacterized protein</fullName>
    </submittedName>
</protein>
<reference evidence="1 3" key="2">
    <citation type="journal article" date="2014" name="BMC Genomics">
        <title>An improved genome release (version Mt4.0) for the model legume Medicago truncatula.</title>
        <authorList>
            <person name="Tang H."/>
            <person name="Krishnakumar V."/>
            <person name="Bidwell S."/>
            <person name="Rosen B."/>
            <person name="Chan A."/>
            <person name="Zhou S."/>
            <person name="Gentzbittel L."/>
            <person name="Childs K.L."/>
            <person name="Yandell M."/>
            <person name="Gundlach H."/>
            <person name="Mayer K.F."/>
            <person name="Schwartz D.C."/>
            <person name="Town C.D."/>
        </authorList>
    </citation>
    <scope>GENOME REANNOTATION</scope>
    <source>
        <strain evidence="1">A17</strain>
        <strain evidence="2 3">cv. Jemalong A17</strain>
    </source>
</reference>
<dbReference type="HOGENOM" id="CLU_2053102_0_0_1"/>
<accession>A0A072V7E8</accession>
<sequence>MVKVYQVNNAYCQLSHLLRNGGRILVSTLKLYLGVLISFSCNNIEVIGYLDKLITFIVDLGLKFIQTKSMLLQPYIIGRLVFNDKEAAMSTSNLRMKFPLKNGKIANSFNCRVQCKIRFG</sequence>
<dbReference type="EnsemblPlants" id="KEH37747">
    <property type="protein sequence ID" value="KEH37747"/>
    <property type="gene ID" value="MTR_2g046690"/>
</dbReference>
<gene>
    <name evidence="1" type="ordered locus">MTR_2g046690</name>
</gene>